<evidence type="ECO:0000313" key="3">
    <source>
        <dbReference type="EMBL" id="CDG69262.1"/>
    </source>
</evidence>
<dbReference type="SUPFAM" id="SSF158745">
    <property type="entry name" value="LanC-like"/>
    <property type="match status" value="1"/>
</dbReference>
<dbReference type="SMART" id="SM01260">
    <property type="entry name" value="LANC_like"/>
    <property type="match status" value="1"/>
</dbReference>
<evidence type="ECO:0000256" key="1">
    <source>
        <dbReference type="ARBA" id="ARBA00007179"/>
    </source>
</evidence>
<proteinExistence type="evidence at transcript level"/>
<keyword evidence="2" id="KW-0479">Metal-binding</keyword>
<dbReference type="EMBL" id="HAAD01003030">
    <property type="protein sequence ID" value="CDG69262.1"/>
    <property type="molecule type" value="mRNA"/>
</dbReference>
<dbReference type="Gene3D" id="1.50.10.10">
    <property type="match status" value="1"/>
</dbReference>
<evidence type="ECO:0000256" key="2">
    <source>
        <dbReference type="PIRSR" id="PIRSR607822-1"/>
    </source>
</evidence>
<feature type="binding site" evidence="2">
    <location>
        <position position="396"/>
    </location>
    <ligand>
        <name>Zn(2+)</name>
        <dbReference type="ChEBI" id="CHEBI:29105"/>
    </ligand>
</feature>
<dbReference type="InterPro" id="IPR020464">
    <property type="entry name" value="LanC-like_prot_euk"/>
</dbReference>
<dbReference type="PRINTS" id="PR01951">
    <property type="entry name" value="LANCEUKARYTE"/>
</dbReference>
<dbReference type="PRINTS" id="PR01950">
    <property type="entry name" value="LANCSUPER"/>
</dbReference>
<sequence>DVVVGSNIFCFTKMAKRLCPFDDSHNQLKTHVDMHHVGKENYKQQVYEKTKQLMLSAFSIYRCYIEIIKMQHPRYFDNTLSDQEDSDVLVSSQRNYVSTLLQIISKNSPATPENCEGGLYVGAAGIAYAFYHVAQTGDDKKSEYLLAAEKYAKVSLNEIKKMDPSRNGIGASLLLGHLGVYAVSIMVCDALGLHNQCNESIQEFLSMQKYCEPIQFFKHGSDELFVGRAGYLAAAYTINKHLRRMVVSNDMIQVLCSVIIESGRRMSQYFHHECPLLYSYYETEYLGAGHGLASILLMLLNFPPCYVAKHDIEKDIKMSVDYLLRCEENGNYPPVANETRDDWNELIHWCHGAPGVIYLLVKSYMIWKEQKYLDAALRCGEVIWAKGLLRKGPGLCHGIAGNGYAFLLLFRLTRDEKYLRRARQFAAFMQTEEFKSNSRVPDAPYSLFEGIAGTACFLSDLAKPDDAHFPFMEIHEL</sequence>
<feature type="non-terminal residue" evidence="3">
    <location>
        <position position="1"/>
    </location>
</feature>
<accession>T2MBE4</accession>
<dbReference type="Pfam" id="PF05147">
    <property type="entry name" value="LANC_like"/>
    <property type="match status" value="1"/>
</dbReference>
<dbReference type="PANTHER" id="PTHR12736">
    <property type="entry name" value="LANC-LIKE PROTEIN"/>
    <property type="match status" value="1"/>
</dbReference>
<comment type="similarity">
    <text evidence="1">Belongs to the LanC-like protein family.</text>
</comment>
<dbReference type="GO" id="GO:0046872">
    <property type="term" value="F:metal ion binding"/>
    <property type="evidence" value="ECO:0007669"/>
    <property type="project" value="UniProtKB-KW"/>
</dbReference>
<dbReference type="GO" id="GO:0031179">
    <property type="term" value="P:peptide modification"/>
    <property type="evidence" value="ECO:0007669"/>
    <property type="project" value="InterPro"/>
</dbReference>
<name>T2MBE4_HYDVU</name>
<dbReference type="PANTHER" id="PTHR12736:SF7">
    <property type="entry name" value="LANC-LIKE PROTEIN 3"/>
    <property type="match status" value="1"/>
</dbReference>
<keyword evidence="2" id="KW-0862">Zinc</keyword>
<dbReference type="InterPro" id="IPR012341">
    <property type="entry name" value="6hp_glycosidase-like_sf"/>
</dbReference>
<dbReference type="FunFam" id="1.50.10.10:FF:000012">
    <property type="entry name" value="LanC-like protein 3"/>
    <property type="match status" value="1"/>
</dbReference>
<dbReference type="CDD" id="cd04794">
    <property type="entry name" value="euk_LANCL"/>
    <property type="match status" value="1"/>
</dbReference>
<protein>
    <submittedName>
        <fullName evidence="3">LanC-like protein 3</fullName>
    </submittedName>
</protein>
<reference evidence="3" key="1">
    <citation type="journal article" date="2013" name="Genome Biol. Evol.">
        <title>Punctuated emergences of genetic and phenotypic innovations in eumetazoan, bilaterian, euteleostome, and hominidae ancestors.</title>
        <authorList>
            <person name="Wenger Y."/>
            <person name="Galliot B."/>
        </authorList>
    </citation>
    <scope>NUCLEOTIDE SEQUENCE</scope>
    <source>
        <tissue evidence="3">Whole animals</tissue>
    </source>
</reference>
<dbReference type="AlphaFoldDB" id="T2MBE4"/>
<feature type="binding site" evidence="2">
    <location>
        <position position="350"/>
    </location>
    <ligand>
        <name>Zn(2+)</name>
        <dbReference type="ChEBI" id="CHEBI:29105"/>
    </ligand>
</feature>
<feature type="binding site" evidence="2">
    <location>
        <position position="397"/>
    </location>
    <ligand>
        <name>Zn(2+)</name>
        <dbReference type="ChEBI" id="CHEBI:29105"/>
    </ligand>
</feature>
<dbReference type="OrthoDB" id="10257263at2759"/>
<organism evidence="3">
    <name type="scientific">Hydra vulgaris</name>
    <name type="common">Hydra</name>
    <name type="synonym">Hydra attenuata</name>
    <dbReference type="NCBI Taxonomy" id="6087"/>
    <lineage>
        <taxon>Eukaryota</taxon>
        <taxon>Metazoa</taxon>
        <taxon>Cnidaria</taxon>
        <taxon>Hydrozoa</taxon>
        <taxon>Hydroidolina</taxon>
        <taxon>Anthoathecata</taxon>
        <taxon>Aplanulata</taxon>
        <taxon>Hydridae</taxon>
        <taxon>Hydra</taxon>
    </lineage>
</organism>
<dbReference type="InterPro" id="IPR007822">
    <property type="entry name" value="LANC-like"/>
</dbReference>
<dbReference type="GO" id="GO:0005975">
    <property type="term" value="P:carbohydrate metabolic process"/>
    <property type="evidence" value="ECO:0007669"/>
    <property type="project" value="InterPro"/>
</dbReference>
<gene>
    <name evidence="3" type="primary">LANCL3</name>
</gene>
<dbReference type="GO" id="GO:0005886">
    <property type="term" value="C:plasma membrane"/>
    <property type="evidence" value="ECO:0007669"/>
    <property type="project" value="TreeGrafter"/>
</dbReference>